<comment type="similarity">
    <text evidence="1">Belongs to the H-rev107 family.</text>
</comment>
<dbReference type="EMBL" id="OX597837">
    <property type="protein sequence ID" value="CAI9739904.1"/>
    <property type="molecule type" value="Genomic_DNA"/>
</dbReference>
<evidence type="ECO:0000256" key="2">
    <source>
        <dbReference type="ARBA" id="ARBA00022679"/>
    </source>
</evidence>
<organism evidence="7 8">
    <name type="scientific">Octopus vulgaris</name>
    <name type="common">Common octopus</name>
    <dbReference type="NCBI Taxonomy" id="6645"/>
    <lineage>
        <taxon>Eukaryota</taxon>
        <taxon>Metazoa</taxon>
        <taxon>Spiralia</taxon>
        <taxon>Lophotrochozoa</taxon>
        <taxon>Mollusca</taxon>
        <taxon>Cephalopoda</taxon>
        <taxon>Coleoidea</taxon>
        <taxon>Octopodiformes</taxon>
        <taxon>Octopoda</taxon>
        <taxon>Incirrata</taxon>
        <taxon>Octopodidae</taxon>
        <taxon>Octopus</taxon>
    </lineage>
</organism>
<dbReference type="SUPFAM" id="SSF54001">
    <property type="entry name" value="Cysteine proteinases"/>
    <property type="match status" value="1"/>
</dbReference>
<evidence type="ECO:0000256" key="4">
    <source>
        <dbReference type="ARBA" id="ARBA00023098"/>
    </source>
</evidence>
<keyword evidence="4" id="KW-0443">Lipid metabolism</keyword>
<keyword evidence="3" id="KW-0378">Hydrolase</keyword>
<evidence type="ECO:0000313" key="8">
    <source>
        <dbReference type="Proteomes" id="UP001162480"/>
    </source>
</evidence>
<evidence type="ECO:0000256" key="5">
    <source>
        <dbReference type="SAM" id="MobiDB-lite"/>
    </source>
</evidence>
<dbReference type="Gene3D" id="3.90.1720.10">
    <property type="entry name" value="endopeptidase domain like (from Nostoc punctiforme)"/>
    <property type="match status" value="1"/>
</dbReference>
<evidence type="ECO:0000256" key="3">
    <source>
        <dbReference type="ARBA" id="ARBA00022801"/>
    </source>
</evidence>
<dbReference type="InterPro" id="IPR038765">
    <property type="entry name" value="Papain-like_cys_pep_sf"/>
</dbReference>
<dbReference type="PROSITE" id="PS51934">
    <property type="entry name" value="LRAT"/>
    <property type="match status" value="1"/>
</dbReference>
<name>A0AA36BTS4_OCTVU</name>
<dbReference type="GO" id="GO:0008970">
    <property type="term" value="F:phospholipase A1 activity"/>
    <property type="evidence" value="ECO:0007669"/>
    <property type="project" value="TreeGrafter"/>
</dbReference>
<keyword evidence="2" id="KW-0808">Transferase</keyword>
<reference evidence="7" key="1">
    <citation type="submission" date="2023-08" db="EMBL/GenBank/DDBJ databases">
        <authorList>
            <person name="Alioto T."/>
            <person name="Alioto T."/>
            <person name="Gomez Garrido J."/>
        </authorList>
    </citation>
    <scope>NUCLEOTIDE SEQUENCE</scope>
</reference>
<dbReference type="AlphaFoldDB" id="A0AA36BTS4"/>
<dbReference type="GO" id="GO:0004623">
    <property type="term" value="F:phospholipase A2 activity"/>
    <property type="evidence" value="ECO:0007669"/>
    <property type="project" value="TreeGrafter"/>
</dbReference>
<dbReference type="GO" id="GO:0016410">
    <property type="term" value="F:N-acyltransferase activity"/>
    <property type="evidence" value="ECO:0007669"/>
    <property type="project" value="TreeGrafter"/>
</dbReference>
<protein>
    <recommendedName>
        <fullName evidence="6">LRAT domain-containing protein</fullName>
    </recommendedName>
</protein>
<dbReference type="InterPro" id="IPR051496">
    <property type="entry name" value="H-rev107_PLA/AT"/>
</dbReference>
<feature type="domain" description="LRAT" evidence="6">
    <location>
        <begin position="97"/>
        <end position="207"/>
    </location>
</feature>
<evidence type="ECO:0000256" key="1">
    <source>
        <dbReference type="ARBA" id="ARBA00007824"/>
    </source>
</evidence>
<evidence type="ECO:0000313" key="7">
    <source>
        <dbReference type="EMBL" id="CAI9739904.1"/>
    </source>
</evidence>
<dbReference type="GO" id="GO:0070292">
    <property type="term" value="P:N-acylphosphatidylethanolamine metabolic process"/>
    <property type="evidence" value="ECO:0007669"/>
    <property type="project" value="TreeGrafter"/>
</dbReference>
<dbReference type="Pfam" id="PF04970">
    <property type="entry name" value="LRAT"/>
    <property type="match status" value="1"/>
</dbReference>
<dbReference type="GO" id="GO:0005737">
    <property type="term" value="C:cytoplasm"/>
    <property type="evidence" value="ECO:0007669"/>
    <property type="project" value="TreeGrafter"/>
</dbReference>
<dbReference type="Proteomes" id="UP001162480">
    <property type="component" value="Chromosome 24"/>
</dbReference>
<dbReference type="PANTHER" id="PTHR13943:SF77">
    <property type="entry name" value="LRAT DOMAIN-CONTAINING PROTEIN"/>
    <property type="match status" value="1"/>
</dbReference>
<dbReference type="PANTHER" id="PTHR13943">
    <property type="entry name" value="HRAS-LIKE SUPPRESSOR - RELATED"/>
    <property type="match status" value="1"/>
</dbReference>
<keyword evidence="8" id="KW-1185">Reference proteome</keyword>
<accession>A0AA36BTS4</accession>
<feature type="region of interest" description="Disordered" evidence="5">
    <location>
        <begin position="18"/>
        <end position="44"/>
    </location>
</feature>
<evidence type="ECO:0000259" key="6">
    <source>
        <dbReference type="PROSITE" id="PS51934"/>
    </source>
</evidence>
<gene>
    <name evidence="7" type="ORF">OCTVUL_1B027531</name>
</gene>
<sequence>MKPITFLEKIEEKNNKLTTTTTPATITKTNNHNNNNKKNNNNHNINNKHIIMKEEVPRNRVRVPSGCPSPSSPSGMLTGLRSFCRPSDLEDVELGDLIEIDRTIYTHWGLYVGDGEIVHVSGPKSEISSSESFVRRSYLQEVAGDCLVRINNKEVPAKERGLEPLPLEEILSKSLISVGQSVPYNFLTRNVEHYVTEWRYGVGWSDQANIALQTMSMFGNTLKDPHAAHHVLVMHINSILNAGHILSTRTDNTHSTHH</sequence>
<dbReference type="InterPro" id="IPR007053">
    <property type="entry name" value="LRAT_dom"/>
</dbReference>
<proteinExistence type="inferred from homology"/>